<keyword evidence="2" id="KW-1185">Reference proteome</keyword>
<evidence type="ECO:0000313" key="1">
    <source>
        <dbReference type="EMBL" id="BAZ93399.1"/>
    </source>
</evidence>
<dbReference type="AlphaFoldDB" id="A0A1Z4VP47"/>
<dbReference type="KEGG" id="ttc:FOKN1_0999"/>
<name>A0A1Z4VP47_9GAMM</name>
<sequence>MRTAITLLFLILPFAAVPAAPMYVMSAEQWMRPRQGADLLADERLRELVLGLDEQPGSRLQIHYPGGEAGGLWAHELRSWLIALGVPGARIELAPGGVQAAALGVELLTGQAADSMEPSQ</sequence>
<gene>
    <name evidence="1" type="ORF">FOKN1_0999</name>
</gene>
<organism evidence="1 2">
    <name type="scientific">Thiohalobacter thiocyanaticus</name>
    <dbReference type="NCBI Taxonomy" id="585455"/>
    <lineage>
        <taxon>Bacteria</taxon>
        <taxon>Pseudomonadati</taxon>
        <taxon>Pseudomonadota</taxon>
        <taxon>Gammaproteobacteria</taxon>
        <taxon>Thiohalobacterales</taxon>
        <taxon>Thiohalobacteraceae</taxon>
        <taxon>Thiohalobacter</taxon>
    </lineage>
</organism>
<evidence type="ECO:0000313" key="2">
    <source>
        <dbReference type="Proteomes" id="UP000218765"/>
    </source>
</evidence>
<proteinExistence type="predicted"/>
<dbReference type="Proteomes" id="UP000218765">
    <property type="component" value="Chromosome"/>
</dbReference>
<reference evidence="1 2" key="1">
    <citation type="submission" date="2017-05" db="EMBL/GenBank/DDBJ databases">
        <title>Thiocyanate degradation by Thiohalobacter thiocyanaticus FOKN1.</title>
        <authorList>
            <person name="Oshiki M."/>
            <person name="Fukushima T."/>
            <person name="Kawano S."/>
            <person name="Nakagawa J."/>
        </authorList>
    </citation>
    <scope>NUCLEOTIDE SEQUENCE [LARGE SCALE GENOMIC DNA]</scope>
    <source>
        <strain evidence="1 2">FOKN1</strain>
    </source>
</reference>
<accession>A0A1Z4VP47</accession>
<protein>
    <submittedName>
        <fullName evidence="1">Uncharacterized protein</fullName>
    </submittedName>
</protein>
<dbReference type="EMBL" id="AP018052">
    <property type="protein sequence ID" value="BAZ93399.1"/>
    <property type="molecule type" value="Genomic_DNA"/>
</dbReference>